<dbReference type="GO" id="GO:0032259">
    <property type="term" value="P:methylation"/>
    <property type="evidence" value="ECO:0007669"/>
    <property type="project" value="UniProtKB-KW"/>
</dbReference>
<dbReference type="STRING" id="58114.SAMN05216270_10722"/>
<reference evidence="3" key="1">
    <citation type="submission" date="2016-10" db="EMBL/GenBank/DDBJ databases">
        <authorList>
            <person name="Varghese N."/>
            <person name="Submissions S."/>
        </authorList>
    </citation>
    <scope>NUCLEOTIDE SEQUENCE [LARGE SCALE GENOMIC DNA]</scope>
    <source>
        <strain evidence="3">CGMCC 4.3516</strain>
    </source>
</reference>
<dbReference type="SUPFAM" id="SSF53335">
    <property type="entry name" value="S-adenosyl-L-methionine-dependent methyltransferases"/>
    <property type="match status" value="1"/>
</dbReference>
<name>A0A1G6X7V7_9ACTN</name>
<evidence type="ECO:0000313" key="3">
    <source>
        <dbReference type="Proteomes" id="UP000198949"/>
    </source>
</evidence>
<keyword evidence="2" id="KW-0489">Methyltransferase</keyword>
<dbReference type="Gene3D" id="3.40.50.150">
    <property type="entry name" value="Vaccinia Virus protein VP39"/>
    <property type="match status" value="1"/>
</dbReference>
<keyword evidence="3" id="KW-1185">Reference proteome</keyword>
<dbReference type="InterPro" id="IPR029063">
    <property type="entry name" value="SAM-dependent_MTases_sf"/>
</dbReference>
<dbReference type="GO" id="GO:0008168">
    <property type="term" value="F:methyltransferase activity"/>
    <property type="evidence" value="ECO:0007669"/>
    <property type="project" value="UniProtKB-KW"/>
</dbReference>
<dbReference type="RefSeq" id="WP_091035025.1">
    <property type="nucleotide sequence ID" value="NZ_FNAD01000007.1"/>
</dbReference>
<dbReference type="OrthoDB" id="8385759at2"/>
<organism evidence="2 3">
    <name type="scientific">Glycomyces harbinensis</name>
    <dbReference type="NCBI Taxonomy" id="58114"/>
    <lineage>
        <taxon>Bacteria</taxon>
        <taxon>Bacillati</taxon>
        <taxon>Actinomycetota</taxon>
        <taxon>Actinomycetes</taxon>
        <taxon>Glycomycetales</taxon>
        <taxon>Glycomycetaceae</taxon>
        <taxon>Glycomyces</taxon>
    </lineage>
</organism>
<feature type="domain" description="Methyltransferase" evidence="1">
    <location>
        <begin position="62"/>
        <end position="157"/>
    </location>
</feature>
<evidence type="ECO:0000313" key="2">
    <source>
        <dbReference type="EMBL" id="SDD74270.1"/>
    </source>
</evidence>
<dbReference type="AlphaFoldDB" id="A0A1G6X7V7"/>
<dbReference type="EMBL" id="FNAD01000007">
    <property type="protein sequence ID" value="SDD74270.1"/>
    <property type="molecule type" value="Genomic_DNA"/>
</dbReference>
<dbReference type="InterPro" id="IPR041698">
    <property type="entry name" value="Methyltransf_25"/>
</dbReference>
<sequence length="274" mass="29941">MSTASEPAWREANRAMWDERVPIHAASAFYDHDAFLAGKDTVAGFQADEVGDVTGKRLVHLQCHMGQDTLSWARRGAARVVGLDFSAPAVEVARGLAGKLGYAAEQAAFVAADVYDARTALGGETFDVVYTGIGALCWLPDIERWAEVVASLVAPGGFLYLAEFHPLANVLDWGTGTRFERDYLSREPVVLDEPGTYVDFAAETEHNLSHEWNHAIGAVVSALAANGLRIEFLHEFDWTLFQHFGTLERDGGAFRQPEGTPRAPLMYSLKASRA</sequence>
<evidence type="ECO:0000259" key="1">
    <source>
        <dbReference type="Pfam" id="PF13649"/>
    </source>
</evidence>
<keyword evidence="2" id="KW-0808">Transferase</keyword>
<protein>
    <submittedName>
        <fullName evidence="2">Methyltransferase domain-containing protein</fullName>
    </submittedName>
</protein>
<gene>
    <name evidence="2" type="ORF">SAMN05216270_10722</name>
</gene>
<dbReference type="Pfam" id="PF13649">
    <property type="entry name" value="Methyltransf_25"/>
    <property type="match status" value="1"/>
</dbReference>
<accession>A0A1G6X7V7</accession>
<proteinExistence type="predicted"/>
<dbReference type="CDD" id="cd02440">
    <property type="entry name" value="AdoMet_MTases"/>
    <property type="match status" value="1"/>
</dbReference>
<dbReference type="Proteomes" id="UP000198949">
    <property type="component" value="Unassembled WGS sequence"/>
</dbReference>